<reference evidence="11" key="3">
    <citation type="submission" date="2025-04" db="UniProtKB">
        <authorList>
            <consortium name="RefSeq"/>
        </authorList>
    </citation>
    <scope>IDENTIFICATION</scope>
    <source>
        <strain evidence="11">CBS 304.34</strain>
    </source>
</reference>
<name>A0A6A6Z6Q8_9PEZI</name>
<reference evidence="11" key="2">
    <citation type="submission" date="2020-04" db="EMBL/GenBank/DDBJ databases">
        <authorList>
            <consortium name="NCBI Genome Project"/>
        </authorList>
    </citation>
    <scope>NUCLEOTIDE SEQUENCE</scope>
    <source>
        <strain evidence="11">CBS 304.34</strain>
    </source>
</reference>
<feature type="compositionally biased region" description="Polar residues" evidence="7">
    <location>
        <begin position="655"/>
        <end position="664"/>
    </location>
</feature>
<dbReference type="Proteomes" id="UP000504636">
    <property type="component" value="Unplaced"/>
</dbReference>
<evidence type="ECO:0000256" key="6">
    <source>
        <dbReference type="SAM" id="Coils"/>
    </source>
</evidence>
<dbReference type="AlphaFoldDB" id="A0A6A6Z6Q8"/>
<accession>A0A6A6Z6Q8</accession>
<keyword evidence="4 8" id="KW-1133">Transmembrane helix</keyword>
<feature type="transmembrane region" description="Helical" evidence="8">
    <location>
        <begin position="159"/>
        <end position="183"/>
    </location>
</feature>
<dbReference type="GO" id="GO:0016020">
    <property type="term" value="C:membrane"/>
    <property type="evidence" value="ECO:0007669"/>
    <property type="project" value="UniProtKB-SubCell"/>
</dbReference>
<dbReference type="GeneID" id="54468271"/>
<organism evidence="9">
    <name type="scientific">Mytilinidion resinicola</name>
    <dbReference type="NCBI Taxonomy" id="574789"/>
    <lineage>
        <taxon>Eukaryota</taxon>
        <taxon>Fungi</taxon>
        <taxon>Dikarya</taxon>
        <taxon>Ascomycota</taxon>
        <taxon>Pezizomycotina</taxon>
        <taxon>Dothideomycetes</taxon>
        <taxon>Pleosporomycetidae</taxon>
        <taxon>Mytilinidiales</taxon>
        <taxon>Mytilinidiaceae</taxon>
        <taxon>Mytilinidion</taxon>
    </lineage>
</organism>
<feature type="transmembrane region" description="Helical" evidence="8">
    <location>
        <begin position="493"/>
        <end position="514"/>
    </location>
</feature>
<comment type="subcellular location">
    <subcellularLocation>
        <location evidence="1">Membrane</location>
        <topology evidence="1">Multi-pass membrane protein</topology>
    </subcellularLocation>
</comment>
<evidence type="ECO:0000256" key="8">
    <source>
        <dbReference type="SAM" id="Phobius"/>
    </source>
</evidence>
<reference evidence="9 11" key="1">
    <citation type="journal article" date="2020" name="Stud. Mycol.">
        <title>101 Dothideomycetes genomes: a test case for predicting lifestyles and emergence of pathogens.</title>
        <authorList>
            <person name="Haridas S."/>
            <person name="Albert R."/>
            <person name="Binder M."/>
            <person name="Bloem J."/>
            <person name="Labutti K."/>
            <person name="Salamov A."/>
            <person name="Andreopoulos B."/>
            <person name="Baker S."/>
            <person name="Barry K."/>
            <person name="Bills G."/>
            <person name="Bluhm B."/>
            <person name="Cannon C."/>
            <person name="Castanera R."/>
            <person name="Culley D."/>
            <person name="Daum C."/>
            <person name="Ezra D."/>
            <person name="Gonzalez J."/>
            <person name="Henrissat B."/>
            <person name="Kuo A."/>
            <person name="Liang C."/>
            <person name="Lipzen A."/>
            <person name="Lutzoni F."/>
            <person name="Magnuson J."/>
            <person name="Mondo S."/>
            <person name="Nolan M."/>
            <person name="Ohm R."/>
            <person name="Pangilinan J."/>
            <person name="Park H.-J."/>
            <person name="Ramirez L."/>
            <person name="Alfaro M."/>
            <person name="Sun H."/>
            <person name="Tritt A."/>
            <person name="Yoshinaga Y."/>
            <person name="Zwiers L.-H."/>
            <person name="Turgeon B."/>
            <person name="Goodwin S."/>
            <person name="Spatafora J."/>
            <person name="Crous P."/>
            <person name="Grigoriev I."/>
        </authorList>
    </citation>
    <scope>NUCLEOTIDE SEQUENCE</scope>
    <source>
        <strain evidence="9 11">CBS 304.34</strain>
    </source>
</reference>
<sequence length="685" mass="75657">MGGSSAGSDVFFSGALLTICLLVLLLLRYYLPLRTTPMYVLVPVFLAISLPASIVLLVPIDLASTAGTDTGGNRGIWLPHRAMLVSWRITYWLTFALTWVILPLLGEYCDAGYRDPKDRFLYALRTNGRYQLITLGSGVVGAIYFIFQNGFDFETMKALVMALAYSWGLVLAIYLMGHGLVALPRSLYRNASISNRLRRLQSQAPNIHEKLTEALDKLDQYESQVVQLKLRKNGITRAFQEWIDELAESSSLPEARGSSISSTSRASTSTVPPVITERYLADLTRKLKRARHAKMRFSDSWDHLVRNAIDTQAILDSAASKRLEFQVSPFAAPAPTFYSRITVLTPYTRYLLHTHVIPLLYYVTSAVFALASVSIIWSEIVKSLDEAKLSIVGLTVVHHPESNRGKIGFAGQFIAGVWLSYMCACAFFSLTEVKIWGNRALVRRGTYLESATWYALQVAKLTVPLSFNFTTFVDPKIYKASSFYLFLGRLIDLTPLGSGFSSFFPIFVLVPVLATSFNLYGKIKNICGFGDLLEDEDDTGDGASVYGAGSWREGRALIDREIHGASGNTLGLAQRGGATSSPPNGGYRDNPPASNGTAGASRRPQARRSVVEDEEDGNFLSDFGTRVKNTFPWFDETEFRRPKWMGGRDGDEGTENSGAAATGTQRREGLARWFGGGPSEGRVRL</sequence>
<gene>
    <name evidence="9 11" type="ORF">BDZ99DRAFT_564625</name>
</gene>
<protein>
    <submittedName>
        <fullName evidence="9 11">Uncharacterized protein</fullName>
    </submittedName>
</protein>
<feature type="transmembrane region" description="Helical" evidence="8">
    <location>
        <begin position="359"/>
        <end position="377"/>
    </location>
</feature>
<feature type="transmembrane region" description="Helical" evidence="8">
    <location>
        <begin position="89"/>
        <end position="109"/>
    </location>
</feature>
<feature type="transmembrane region" description="Helical" evidence="8">
    <location>
        <begin position="38"/>
        <end position="60"/>
    </location>
</feature>
<comment type="similarity">
    <text evidence="2">Belongs to the LIMR family.</text>
</comment>
<keyword evidence="5 8" id="KW-0472">Membrane</keyword>
<keyword evidence="6" id="KW-0175">Coiled coil</keyword>
<dbReference type="OrthoDB" id="203099at2759"/>
<keyword evidence="10" id="KW-1185">Reference proteome</keyword>
<evidence type="ECO:0000256" key="3">
    <source>
        <dbReference type="ARBA" id="ARBA00022692"/>
    </source>
</evidence>
<feature type="transmembrane region" description="Helical" evidence="8">
    <location>
        <begin position="451"/>
        <end position="473"/>
    </location>
</feature>
<evidence type="ECO:0000313" key="11">
    <source>
        <dbReference type="RefSeq" id="XP_033583745.1"/>
    </source>
</evidence>
<proteinExistence type="inferred from homology"/>
<feature type="region of interest" description="Disordered" evidence="7">
    <location>
        <begin position="567"/>
        <end position="623"/>
    </location>
</feature>
<dbReference type="EMBL" id="MU003692">
    <property type="protein sequence ID" value="KAF2816781.1"/>
    <property type="molecule type" value="Genomic_DNA"/>
</dbReference>
<dbReference type="InterPro" id="IPR006876">
    <property type="entry name" value="LMBR1-like_membr_prot"/>
</dbReference>
<dbReference type="PANTHER" id="PTHR21355">
    <property type="entry name" value="G-PROTEIN COUPLED RECEPTOR-ASSOCIATED PROTEIN LMBRD2"/>
    <property type="match status" value="1"/>
</dbReference>
<keyword evidence="3 8" id="KW-0812">Transmembrane</keyword>
<feature type="transmembrane region" description="Helical" evidence="8">
    <location>
        <begin position="12"/>
        <end position="31"/>
    </location>
</feature>
<feature type="compositionally biased region" description="Basic and acidic residues" evidence="7">
    <location>
        <begin position="641"/>
        <end position="651"/>
    </location>
</feature>
<dbReference type="Pfam" id="PF04791">
    <property type="entry name" value="LMBR1"/>
    <property type="match status" value="1"/>
</dbReference>
<dbReference type="RefSeq" id="XP_033583745.1">
    <property type="nucleotide sequence ID" value="XM_033727378.1"/>
</dbReference>
<evidence type="ECO:0000256" key="5">
    <source>
        <dbReference type="ARBA" id="ARBA00023136"/>
    </source>
</evidence>
<evidence type="ECO:0000256" key="2">
    <source>
        <dbReference type="ARBA" id="ARBA00010487"/>
    </source>
</evidence>
<evidence type="ECO:0000256" key="7">
    <source>
        <dbReference type="SAM" id="MobiDB-lite"/>
    </source>
</evidence>
<feature type="region of interest" description="Disordered" evidence="7">
    <location>
        <begin position="641"/>
        <end position="685"/>
    </location>
</feature>
<evidence type="ECO:0000313" key="9">
    <source>
        <dbReference type="EMBL" id="KAF2816781.1"/>
    </source>
</evidence>
<feature type="transmembrane region" description="Helical" evidence="8">
    <location>
        <begin position="130"/>
        <end position="147"/>
    </location>
</feature>
<feature type="compositionally biased region" description="Polar residues" evidence="7">
    <location>
        <begin position="567"/>
        <end position="583"/>
    </location>
</feature>
<evidence type="ECO:0000256" key="1">
    <source>
        <dbReference type="ARBA" id="ARBA00004141"/>
    </source>
</evidence>
<dbReference type="InterPro" id="IPR051584">
    <property type="entry name" value="GPCR-associated_LMBR1"/>
</dbReference>
<evidence type="ECO:0000256" key="4">
    <source>
        <dbReference type="ARBA" id="ARBA00022989"/>
    </source>
</evidence>
<feature type="coiled-coil region" evidence="6">
    <location>
        <begin position="211"/>
        <end position="238"/>
    </location>
</feature>
<feature type="transmembrane region" description="Helical" evidence="8">
    <location>
        <begin position="409"/>
        <end position="430"/>
    </location>
</feature>
<evidence type="ECO:0000313" key="10">
    <source>
        <dbReference type="Proteomes" id="UP000504636"/>
    </source>
</evidence>
<dbReference type="PANTHER" id="PTHR21355:SF0">
    <property type="entry name" value="G-PROTEIN COUPLED RECEPTOR-ASSOCIATED PROTEIN LMBRD2"/>
    <property type="match status" value="1"/>
</dbReference>